<feature type="compositionally biased region" description="Pro residues" evidence="6">
    <location>
        <begin position="2670"/>
        <end position="2684"/>
    </location>
</feature>
<dbReference type="PANTHER" id="PTHR47633">
    <property type="entry name" value="IMMUNOGLOBULIN"/>
    <property type="match status" value="1"/>
</dbReference>
<feature type="domain" description="Ig-like" evidence="7">
    <location>
        <begin position="1223"/>
        <end position="1312"/>
    </location>
</feature>
<proteinExistence type="inferred from homology"/>
<feature type="compositionally biased region" description="Polar residues" evidence="6">
    <location>
        <begin position="2267"/>
        <end position="2278"/>
    </location>
</feature>
<protein>
    <submittedName>
        <fullName evidence="10 11">Titin isoform X1</fullName>
    </submittedName>
    <submittedName>
        <fullName evidence="8">Unc-89_1 protein</fullName>
    </submittedName>
</protein>
<dbReference type="FunFam" id="2.60.40.10:FF:001151">
    <property type="entry name" value="Uncharacterized protein, isoform F"/>
    <property type="match status" value="1"/>
</dbReference>
<dbReference type="PANTHER" id="PTHR47633:SF4">
    <property type="entry name" value="MYOPALLADIN ISOFORM X1"/>
    <property type="match status" value="1"/>
</dbReference>
<dbReference type="InterPro" id="IPR013783">
    <property type="entry name" value="Ig-like_fold"/>
</dbReference>
<gene>
    <name evidence="8" type="primary">unc-89_1</name>
    <name evidence="10 11" type="synonym">LOC105274081</name>
    <name evidence="8" type="ORF">g.30094</name>
</gene>
<dbReference type="SUPFAM" id="SSF48726">
    <property type="entry name" value="Immunoglobulin"/>
    <property type="match status" value="6"/>
</dbReference>
<reference evidence="8" key="1">
    <citation type="submission" date="2015-01" db="EMBL/GenBank/DDBJ databases">
        <title>Transcriptome Assembly of Fopius arisanus.</title>
        <authorList>
            <person name="Geib S."/>
        </authorList>
    </citation>
    <scope>NUCLEOTIDE SEQUENCE</scope>
</reference>
<evidence type="ECO:0000256" key="5">
    <source>
        <dbReference type="SAM" id="Coils"/>
    </source>
</evidence>
<feature type="region of interest" description="Disordered" evidence="6">
    <location>
        <begin position="2825"/>
        <end position="2851"/>
    </location>
</feature>
<feature type="domain" description="Ig-like" evidence="7">
    <location>
        <begin position="1701"/>
        <end position="1787"/>
    </location>
</feature>
<feature type="domain" description="Ig-like" evidence="7">
    <location>
        <begin position="2870"/>
        <end position="2958"/>
    </location>
</feature>
<dbReference type="CDD" id="cd20971">
    <property type="entry name" value="IgI_1_Titin-A168_like"/>
    <property type="match status" value="1"/>
</dbReference>
<feature type="compositionally biased region" description="Basic and acidic residues" evidence="6">
    <location>
        <begin position="2640"/>
        <end position="2651"/>
    </location>
</feature>
<dbReference type="InterPro" id="IPR058157">
    <property type="entry name" value="Spectrin_met"/>
</dbReference>
<dbReference type="Gene3D" id="2.60.40.10">
    <property type="entry name" value="Immunoglobulins"/>
    <property type="match status" value="6"/>
</dbReference>
<dbReference type="InterPro" id="IPR003598">
    <property type="entry name" value="Ig_sub2"/>
</dbReference>
<feature type="region of interest" description="Disordered" evidence="6">
    <location>
        <begin position="2351"/>
        <end position="2425"/>
    </location>
</feature>
<keyword evidence="3" id="KW-0963">Cytoplasm</keyword>
<feature type="region of interest" description="Disordered" evidence="6">
    <location>
        <begin position="2711"/>
        <end position="2730"/>
    </location>
</feature>
<reference evidence="10 11" key="2">
    <citation type="submission" date="2025-04" db="UniProtKB">
        <authorList>
            <consortium name="RefSeq"/>
        </authorList>
    </citation>
    <scope>IDENTIFICATION</scope>
    <source>
        <strain evidence="10 11">USDA-PBARC FA_bdor</strain>
        <tissue evidence="10 11">Whole organism</tissue>
    </source>
</reference>
<dbReference type="Pfam" id="PF25101">
    <property type="entry name" value="Spectrin_7"/>
    <property type="match status" value="1"/>
</dbReference>
<dbReference type="FunFam" id="2.60.40.10:FF:000425">
    <property type="entry name" value="Myosin light chain kinase"/>
    <property type="match status" value="3"/>
</dbReference>
<dbReference type="Pfam" id="PF07679">
    <property type="entry name" value="I-set"/>
    <property type="match status" value="6"/>
</dbReference>
<dbReference type="FunFam" id="2.60.40.10:FF:000080">
    <property type="entry name" value="Myosin light chain kinase, smooth muscle"/>
    <property type="match status" value="1"/>
</dbReference>
<feature type="compositionally biased region" description="Basic and acidic residues" evidence="6">
    <location>
        <begin position="2279"/>
        <end position="2290"/>
    </location>
</feature>
<organism evidence="8">
    <name type="scientific">Fopius arisanus</name>
    <dbReference type="NCBI Taxonomy" id="64838"/>
    <lineage>
        <taxon>Eukaryota</taxon>
        <taxon>Metazoa</taxon>
        <taxon>Ecdysozoa</taxon>
        <taxon>Arthropoda</taxon>
        <taxon>Hexapoda</taxon>
        <taxon>Insecta</taxon>
        <taxon>Pterygota</taxon>
        <taxon>Neoptera</taxon>
        <taxon>Endopterygota</taxon>
        <taxon>Hymenoptera</taxon>
        <taxon>Apocrita</taxon>
        <taxon>Ichneumonoidea</taxon>
        <taxon>Braconidae</taxon>
        <taxon>Opiinae</taxon>
        <taxon>Fopius</taxon>
    </lineage>
</organism>
<dbReference type="InterPro" id="IPR013098">
    <property type="entry name" value="Ig_I-set"/>
</dbReference>
<evidence type="ECO:0000313" key="9">
    <source>
        <dbReference type="Proteomes" id="UP000694866"/>
    </source>
</evidence>
<evidence type="ECO:0000259" key="7">
    <source>
        <dbReference type="PROSITE" id="PS50835"/>
    </source>
</evidence>
<dbReference type="InterPro" id="IPR003599">
    <property type="entry name" value="Ig_sub"/>
</dbReference>
<dbReference type="RefSeq" id="XP_011315210.1">
    <property type="nucleotide sequence ID" value="XM_011316908.1"/>
</dbReference>
<dbReference type="SMART" id="SM00408">
    <property type="entry name" value="IGc2"/>
    <property type="match status" value="6"/>
</dbReference>
<dbReference type="FunFam" id="2.60.40.10:FF:000519">
    <property type="entry name" value="Muscle M-line assembly protein unc-89"/>
    <property type="match status" value="1"/>
</dbReference>
<feature type="domain" description="Ig-like" evidence="7">
    <location>
        <begin position="1794"/>
        <end position="1882"/>
    </location>
</feature>
<accession>A0A9R1TTX4</accession>
<feature type="compositionally biased region" description="Basic and acidic residues" evidence="6">
    <location>
        <begin position="2840"/>
        <end position="2851"/>
    </location>
</feature>
<keyword evidence="5" id="KW-0175">Coiled coil</keyword>
<dbReference type="GO" id="GO:0045214">
    <property type="term" value="P:sarcomere organization"/>
    <property type="evidence" value="ECO:0007669"/>
    <property type="project" value="UniProtKB-ARBA"/>
</dbReference>
<keyword evidence="9" id="KW-1185">Reference proteome</keyword>
<evidence type="ECO:0000256" key="3">
    <source>
        <dbReference type="ARBA" id="ARBA00022490"/>
    </source>
</evidence>
<feature type="region of interest" description="Disordered" evidence="6">
    <location>
        <begin position="2628"/>
        <end position="2706"/>
    </location>
</feature>
<dbReference type="SMART" id="SM00409">
    <property type="entry name" value="IG"/>
    <property type="match status" value="6"/>
</dbReference>
<accession>A0A9R1UBA9</accession>
<feature type="region of interest" description="Disordered" evidence="6">
    <location>
        <begin position="1137"/>
        <end position="1168"/>
    </location>
</feature>
<evidence type="ECO:0000256" key="4">
    <source>
        <dbReference type="ARBA" id="ARBA00023319"/>
    </source>
</evidence>
<dbReference type="GeneID" id="105274081"/>
<keyword evidence="4" id="KW-0393">Immunoglobulin domain</keyword>
<dbReference type="PROSITE" id="PS50835">
    <property type="entry name" value="IG_LIKE"/>
    <property type="match status" value="6"/>
</dbReference>
<dbReference type="Gene3D" id="1.20.58.60">
    <property type="match status" value="4"/>
</dbReference>
<accession>A0A0C9QAU0</accession>
<dbReference type="KEGG" id="fas:105274081"/>
<feature type="region of interest" description="Disordered" evidence="6">
    <location>
        <begin position="2247"/>
        <end position="2306"/>
    </location>
</feature>
<dbReference type="OrthoDB" id="2152335at2759"/>
<feature type="coiled-coil region" evidence="5">
    <location>
        <begin position="993"/>
        <end position="1051"/>
    </location>
</feature>
<evidence type="ECO:0000256" key="1">
    <source>
        <dbReference type="ARBA" id="ARBA00004657"/>
    </source>
</evidence>
<sequence>MVNDYAEIANNAEINKPNCDGENDTDNPLELPTTTTISTIALQSGNTRLVIALLQSGSFLKLKVLEIYPELSKLGVTVETATDLATAHDEVLIHLKNKQSPVEELLRQADHLISTQKPRAEVYAAMADTLGQAWKDVNAFLELRKQILDHNVLFQCCAEEFKINATALEIICTDEQLPIEIESVKKMISKIHDVRRDMLSTLLSTLQEGKVLIEQLREAIDGELDLLPDPMRGDVENAIVHVEKNLEEIHEQRKITEMYFNTRKNQLEQCLALALLAIDLRSLEVTLNEKIAAFKSNGNHLGDSCASTEGLLLDLRNLQQEAKIFQDRLLKITKSTEKLVLDGHFASEQATEKAYTILEKAAEYINQLENYEYLLNRVGKFFDSVQTAVVELNYLEMKLSNNTYQIYSAEYMNFYTQAIESLSKITMNSITEGYEILEIVGKGTPGAEGVRQAVEELENRKLKLHERCTSCIEENLMACDEFTKFFDKYETLKTWLELTIEAFIRDNANLGNDFSMAQTFYKQHEKLLQELRKRENDVHECLSKFNNINVDLRNDEGKIFQKEDIDKYTHGLKDKWLIFDNIIDARLHLSSLYIAIHEKAANLYNDFDVISNQINESENLEENGMPQNFGKKLGDLGTLYSELKNDGENFISEINKNTDPYLDKSHPRNVVEIILENFTAKRLSITESWEHWKMSMTITRQMKTEQETIIKEIVKVLELLSSAKNRLFCKLNVDALTPSAVIENLETMQNDFLSKLDTAFSRLHSKINNSNRYENLWKIMQQNEKQCHELYNNLQTIVLKYKDLLQDFVEMLEFVKGLEHKCGGLLQTHAGKKSPSLMISESKIDIQENINEISEFNAAIDRILLKESTGPEMTEKISGIDMEQLKRIDHRTFAYLMKMSSELRGRIQKCLVYSRFAENLNSIDEEIRQLGIQLQGIREFHQYFSGDEISLVKSTSDAFKNVNEIISTVETKVNKFIITTEKNIETIYDSHSASKIRDELANLKKKWNQLELSVKEIQKRIDATVEYFKLLQEIENWYAELKKLLEHATKKSVGEKIPRHPEDTLNAIKQYLEKGEEQQEKRIKKIRELSTEIFGTQRLPQFNKVIMDNQETLDLCAVTISELRTLADNMDKADKIRRENSEENGDESKAIAKSTSDGQAAIEQQRDNTKVEKTTTIITESTIHIQKKATFTDNSTIDVNTIILKKPTAIADDECINREISGPPIFIKQLESISVKIGASPTIECTVEGNPLPIVQWYRNETNIDDSPDYIITYNNGQAKLKFLEITPEDRGLYTCKARNKHGEASTAAMVELIKDDETCGTDEIEKLSRTFAKSDDEKMTAAVDVPQFTPPSIKLHLQDLRVHEGGSATLDCIIIGQPEPEVIWYHDDHLVKESPDLQLLFQGDKCSLIIHEVVMSDFGRYKVVAVNSEGKISSECALLVQPIEISEIDTKSKRDTMIPPFFSATLEDRYKSVGESAKFECTVHGTPVPEIQWLFNDKPVRDCQNFSISAEGDRRILKIPEITGEHVGSISCIAENIAGKVTCTAKLDIHEGIEEKDVIETDDRIDMQPSSSCERYLQLETNSAVPHQIGQDEITKMSSSTSQSLMSKSSCIKEYKLSSKSNILDSCPLNSMNGIPALHIESRKCVNEINGGQPNIQTHKVEEFQRIIRDAPDKIQHEKLKIISDTTPKIQKQTRKNITPRFITPITGMIVDQGSNVILEGVIDGFPQPKITWSKNGQDVDNNVKTSFEHNHVRLELKNVNVKDAGRYTCTAINEVGNASSTADLVVKKTIFPPVFGKRLQAQIAKTGERVIMEVEITGTPEPTVTWYKDDEPLMDTDGELRQLGNCYLLIIERAEKRHAGKYMVNAANAGGEAQSIADFAVFEPTPDTMVEVHKTIVYENMADKDLKLDEKKSQLPSAALTAEHIATTMIQPSPILKTLVPPPSSTTPLLRRIELITPTTSTKTSKKTEEIVEKATRSEMISSTIESHQSETKSEQKFHMKLQHEAPDLIIDNAKESSSTRLVQDVMKKMDTKTVDSTETQDNDNIETSVLAKKDALNFFESMAKEGETAPKINRAVIDLNEEAKDGNYDVKVDKLTKNYERSTKFEEVRGSNETEVQSKKLVQNISNKLQNSGMKDKGIENVMIDFPYDNYKLPLLNTQRTILEDTTASGSPIHGTLTISKLAAQSESAEKMLSGFNLTPGPPPEIDYMPKRTDDAVEKRTDVLSKTKQLEQFQTTSCAPPVGGVQIFPSGHQSKKTDEKTKMSKSQMVSFNESSDTMKDTSRKYEETENVTEKWWSSTSNLETRSDISTDLSDYRCQSAASFSQLDRSLSPKPSVDGLAMEKAWAKKADTSRKSWPPLKSYPNTSNLNDHAENNEPLTSKVTSHEKREEVSEIPGCGITKTKIESSSSLETRSWNSKENRMEETVIEKPGIIPNSSPKSPIYTPQVPVKMYKAETIKVDHTLNSNEEQSITKKYSSQCKVDESYQTSQKISALEKLEAPNLVKAATSSPRSAPVQLYHNASDNASSCMRNGKAKDFQSSSSIFRGTLATAPKHSANIQLYKTNTPTLSTDPGIILEPGTPPEIGYIPMSVYEEKNIMTEKTVVRNPVEIPPPFQRQNFSAESDFESDFGSYKSKCRSCESDHEEPKYRRVKAPIPKQPRPKSAEPEPLPPSSFEIPPPELTGPSRPMSMAMPVSSRQQERGGIDFLTPGSPPTYVQSNIKPDSPKMKSRLFEKVSGYMADTDEPINNSTKTSSFSKNYEKSESVFMSSSNQSYKSSSTYGSNDFGAPKESRGLFKFAGSESWTTDPGNNYSNRISMAESRNETKKNYCSKSSRPVASDRSRMDNSTVSREKDIIQPYLDILPKKAPFFTTPLKDIAVVMGQTARFECIIEAEPQPEVYWSKNGEIIQDSCHFEVHYRNGVCRLVIPIAYPDDTATYVCTAVNQLGSNTTSATLHVKGNRRSIQAIH</sequence>
<dbReference type="GO" id="GO:0031430">
    <property type="term" value="C:M band"/>
    <property type="evidence" value="ECO:0007669"/>
    <property type="project" value="UniProtKB-ARBA"/>
</dbReference>
<evidence type="ECO:0000256" key="2">
    <source>
        <dbReference type="ARBA" id="ARBA00006692"/>
    </source>
</evidence>
<evidence type="ECO:0000256" key="6">
    <source>
        <dbReference type="SAM" id="MobiDB-lite"/>
    </source>
</evidence>
<comment type="subcellular location">
    <subcellularLocation>
        <location evidence="1">Cytoplasm</location>
        <location evidence="1">Myofibril</location>
    </subcellularLocation>
</comment>
<evidence type="ECO:0000313" key="11">
    <source>
        <dbReference type="RefSeq" id="XP_011315210.1"/>
    </source>
</evidence>
<feature type="coiled-coil region" evidence="5">
    <location>
        <begin position="447"/>
        <end position="474"/>
    </location>
</feature>
<dbReference type="InterPro" id="IPR007110">
    <property type="entry name" value="Ig-like_dom"/>
</dbReference>
<dbReference type="EMBL" id="GBYB01000314">
    <property type="protein sequence ID" value="JAG70081.1"/>
    <property type="molecule type" value="Transcribed_RNA"/>
</dbReference>
<dbReference type="InterPro" id="IPR036179">
    <property type="entry name" value="Ig-like_dom_sf"/>
</dbReference>
<evidence type="ECO:0000313" key="10">
    <source>
        <dbReference type="RefSeq" id="XP_011315209.1"/>
    </source>
</evidence>
<name>A0A0C9QAU0_9HYME</name>
<dbReference type="Proteomes" id="UP000694866">
    <property type="component" value="Unplaced"/>
</dbReference>
<feature type="compositionally biased region" description="Basic and acidic residues" evidence="6">
    <location>
        <begin position="1137"/>
        <end position="1150"/>
    </location>
</feature>
<feature type="compositionally biased region" description="Polar residues" evidence="6">
    <location>
        <begin position="2408"/>
        <end position="2418"/>
    </location>
</feature>
<dbReference type="SUPFAM" id="SSF46966">
    <property type="entry name" value="Spectrin repeat"/>
    <property type="match status" value="3"/>
</dbReference>
<comment type="similarity">
    <text evidence="2">Belongs to the protein kinase superfamily. CAMK Ser/Thr protein kinase family.</text>
</comment>
<feature type="domain" description="Ig-like" evidence="7">
    <location>
        <begin position="1352"/>
        <end position="1434"/>
    </location>
</feature>
<feature type="domain" description="Ig-like" evidence="7">
    <location>
        <begin position="1460"/>
        <end position="1549"/>
    </location>
</feature>
<dbReference type="RefSeq" id="XP_011315209.1">
    <property type="nucleotide sequence ID" value="XM_011316907.1"/>
</dbReference>
<evidence type="ECO:0000313" key="8">
    <source>
        <dbReference type="EMBL" id="JAG70081.1"/>
    </source>
</evidence>